<comment type="caution">
    <text evidence="1">The sequence shown here is derived from an EMBL/GenBank/DDBJ whole genome shotgun (WGS) entry which is preliminary data.</text>
</comment>
<dbReference type="AlphaFoldDB" id="A0A0F9SNH1"/>
<dbReference type="EMBL" id="LAZR01000574">
    <property type="protein sequence ID" value="KKN63917.1"/>
    <property type="molecule type" value="Genomic_DNA"/>
</dbReference>
<gene>
    <name evidence="1" type="ORF">LCGC14_0496900</name>
</gene>
<proteinExistence type="predicted"/>
<sequence length="428" mass="50563">MAENSHNNSIPQELHDWFIKPILEIPLDNPDKNEIFRNLMNKRLSVDLDKSLELIKQNLDYLLTPKTKKQLLEYLYNACPSNDHHYITWFKRLLGMTCNQIILIYQDEDLAKLNDVVIEFWVGHFELYSIKIYQNRGSLQRLRDETNYILEELTGFESIRSVTEGGLGAENHLSFKNEADFNEEVWISIALIQLRRRIISRNNIYISFWSRNSKIQLWNDVSLKTIEMICDFLNKFLSLPNIEVVNVNVSDYKVKSDLPNQIIETIDMIGKIKTPLKFDRIIERNIKFSEDTYNTIIREINTTYLHYCFTGMYILIRKLLENLMLDFLRLFYGTSGSEKYYNSAGGKFHGFSRLRINFQTMINETDFIQKVHTIDQKVIDWLLIFKESGDIHAHSVFSIGHQNLIEENKDILNELLKILEQIKTKLRD</sequence>
<name>A0A0F9SNH1_9ZZZZ</name>
<organism evidence="1">
    <name type="scientific">marine sediment metagenome</name>
    <dbReference type="NCBI Taxonomy" id="412755"/>
    <lineage>
        <taxon>unclassified sequences</taxon>
        <taxon>metagenomes</taxon>
        <taxon>ecological metagenomes</taxon>
    </lineage>
</organism>
<protein>
    <submittedName>
        <fullName evidence="1">Uncharacterized protein</fullName>
    </submittedName>
</protein>
<reference evidence="1" key="1">
    <citation type="journal article" date="2015" name="Nature">
        <title>Complex archaea that bridge the gap between prokaryotes and eukaryotes.</title>
        <authorList>
            <person name="Spang A."/>
            <person name="Saw J.H."/>
            <person name="Jorgensen S.L."/>
            <person name="Zaremba-Niedzwiedzka K."/>
            <person name="Martijn J."/>
            <person name="Lind A.E."/>
            <person name="van Eijk R."/>
            <person name="Schleper C."/>
            <person name="Guy L."/>
            <person name="Ettema T.J."/>
        </authorList>
    </citation>
    <scope>NUCLEOTIDE SEQUENCE</scope>
</reference>
<evidence type="ECO:0000313" key="1">
    <source>
        <dbReference type="EMBL" id="KKN63917.1"/>
    </source>
</evidence>
<accession>A0A0F9SNH1</accession>